<dbReference type="RefSeq" id="XP_067493784.1">
    <property type="nucleotide sequence ID" value="XM_067631217.1"/>
</dbReference>
<dbReference type="GO" id="GO:0000976">
    <property type="term" value="F:transcription cis-regulatory region binding"/>
    <property type="evidence" value="ECO:0007669"/>
    <property type="project" value="TreeGrafter"/>
</dbReference>
<dbReference type="AlphaFoldDB" id="A0A437ABM0"/>
<evidence type="ECO:0000313" key="6">
    <source>
        <dbReference type="Proteomes" id="UP000283090"/>
    </source>
</evidence>
<dbReference type="GO" id="GO:0045944">
    <property type="term" value="P:positive regulation of transcription by RNA polymerase II"/>
    <property type="evidence" value="ECO:0007669"/>
    <property type="project" value="TreeGrafter"/>
</dbReference>
<dbReference type="Proteomes" id="UP000283090">
    <property type="component" value="Unassembled WGS sequence"/>
</dbReference>
<evidence type="ECO:0000256" key="1">
    <source>
        <dbReference type="ARBA" id="ARBA00004123"/>
    </source>
</evidence>
<dbReference type="PANTHER" id="PTHR37534">
    <property type="entry name" value="TRANSCRIPTIONAL ACTIVATOR PROTEIN UGA3"/>
    <property type="match status" value="1"/>
</dbReference>
<name>A0A437ABM0_ARTFL</name>
<keyword evidence="2" id="KW-0539">Nucleus</keyword>
<dbReference type="SUPFAM" id="SSF57701">
    <property type="entry name" value="Zn2/Cys6 DNA-binding domain"/>
    <property type="match status" value="1"/>
</dbReference>
<dbReference type="VEuPathDB" id="FungiDB:DFL_002432"/>
<evidence type="ECO:0000259" key="4">
    <source>
        <dbReference type="PROSITE" id="PS50048"/>
    </source>
</evidence>
<dbReference type="InterPro" id="IPR001138">
    <property type="entry name" value="Zn2Cys6_DnaBD"/>
</dbReference>
<dbReference type="Gene3D" id="4.10.240.10">
    <property type="entry name" value="Zn(2)-C6 fungal-type DNA-binding domain"/>
    <property type="match status" value="1"/>
</dbReference>
<feature type="region of interest" description="Disordered" evidence="3">
    <location>
        <begin position="174"/>
        <end position="198"/>
    </location>
</feature>
<protein>
    <recommendedName>
        <fullName evidence="4">Zn(2)-C6 fungal-type domain-containing protein</fullName>
    </recommendedName>
</protein>
<dbReference type="OrthoDB" id="3598904at2759"/>
<keyword evidence="6" id="KW-1185">Reference proteome</keyword>
<feature type="domain" description="Zn(2)-C6 fungal-type" evidence="4">
    <location>
        <begin position="206"/>
        <end position="236"/>
    </location>
</feature>
<dbReference type="GO" id="GO:0008270">
    <property type="term" value="F:zinc ion binding"/>
    <property type="evidence" value="ECO:0007669"/>
    <property type="project" value="InterPro"/>
</dbReference>
<dbReference type="STRING" id="97331.A0A437ABM0"/>
<comment type="subcellular location">
    <subcellularLocation>
        <location evidence="1">Nucleus</location>
    </subcellularLocation>
</comment>
<dbReference type="GeneID" id="93584743"/>
<dbReference type="InterPro" id="IPR021858">
    <property type="entry name" value="Fun_TF"/>
</dbReference>
<gene>
    <name evidence="5" type="ORF">DFL_002432</name>
</gene>
<accession>A0A437ABM0</accession>
<dbReference type="Pfam" id="PF11951">
    <property type="entry name" value="Fungal_trans_2"/>
    <property type="match status" value="1"/>
</dbReference>
<feature type="region of interest" description="Disordered" evidence="3">
    <location>
        <begin position="398"/>
        <end position="440"/>
    </location>
</feature>
<reference evidence="5 6" key="1">
    <citation type="submission" date="2019-01" db="EMBL/GenBank/DDBJ databases">
        <title>Intercellular communication is required for trap formation in the nematode-trapping fungus Duddingtonia flagrans.</title>
        <authorList>
            <person name="Youssar L."/>
            <person name="Wernet V."/>
            <person name="Hensel N."/>
            <person name="Hildebrandt H.-G."/>
            <person name="Fischer R."/>
        </authorList>
    </citation>
    <scope>NUCLEOTIDE SEQUENCE [LARGE SCALE GENOMIC DNA]</scope>
    <source>
        <strain evidence="5 6">CBS H-5679</strain>
    </source>
</reference>
<dbReference type="GO" id="GO:0000981">
    <property type="term" value="F:DNA-binding transcription factor activity, RNA polymerase II-specific"/>
    <property type="evidence" value="ECO:0007669"/>
    <property type="project" value="InterPro"/>
</dbReference>
<dbReference type="CDD" id="cd00067">
    <property type="entry name" value="GAL4"/>
    <property type="match status" value="1"/>
</dbReference>
<feature type="compositionally biased region" description="Polar residues" evidence="3">
    <location>
        <begin position="423"/>
        <end position="438"/>
    </location>
</feature>
<organism evidence="5 6">
    <name type="scientific">Arthrobotrys flagrans</name>
    <name type="common">Nematode-trapping fungus</name>
    <name type="synonym">Trichothecium flagrans</name>
    <dbReference type="NCBI Taxonomy" id="97331"/>
    <lineage>
        <taxon>Eukaryota</taxon>
        <taxon>Fungi</taxon>
        <taxon>Dikarya</taxon>
        <taxon>Ascomycota</taxon>
        <taxon>Pezizomycotina</taxon>
        <taxon>Orbiliomycetes</taxon>
        <taxon>Orbiliales</taxon>
        <taxon>Orbiliaceae</taxon>
        <taxon>Arthrobotrys</taxon>
    </lineage>
</organism>
<dbReference type="PROSITE" id="PS50048">
    <property type="entry name" value="ZN2_CY6_FUNGAL_2"/>
    <property type="match status" value="1"/>
</dbReference>
<dbReference type="PROSITE" id="PS00463">
    <property type="entry name" value="ZN2_CY6_FUNGAL_1"/>
    <property type="match status" value="1"/>
</dbReference>
<evidence type="ECO:0000313" key="5">
    <source>
        <dbReference type="EMBL" id="RVD88240.1"/>
    </source>
</evidence>
<dbReference type="EMBL" id="SAEB01000003">
    <property type="protein sequence ID" value="RVD88240.1"/>
    <property type="molecule type" value="Genomic_DNA"/>
</dbReference>
<comment type="caution">
    <text evidence="5">The sequence shown here is derived from an EMBL/GenBank/DDBJ whole genome shotgun (WGS) entry which is preliminary data.</text>
</comment>
<dbReference type="SMART" id="SM00066">
    <property type="entry name" value="GAL4"/>
    <property type="match status" value="1"/>
</dbReference>
<dbReference type="Pfam" id="PF00172">
    <property type="entry name" value="Zn_clus"/>
    <property type="match status" value="1"/>
</dbReference>
<dbReference type="PANTHER" id="PTHR37534:SF49">
    <property type="entry name" value="LYSINE BIOSYNTHESIS REGULATORY PROTEIN LYS14"/>
    <property type="match status" value="1"/>
</dbReference>
<feature type="compositionally biased region" description="Basic and acidic residues" evidence="3">
    <location>
        <begin position="177"/>
        <end position="198"/>
    </location>
</feature>
<sequence length="921" mass="102497">MFSLPFLKPPPAFVRDSHRESLQSARQFTFPQSGPQLWFFIRTADGNRTSWDTRPESKLSIVGQLTGLGSDHPLLGTLQHYYYLQQLQRLEPYLWLNEFIIISIYCCQAIAGFHSSCKHSTTVAASLSKTLEVIYSMDRGRKGRRHSVPHVQMREDGGSGIILSSSSRSKLAIIAPRNEKDKGTGPSRSPKDGVFKDRLPPRSRTGCWTCRTRKVKCSEEHPVCSQCARLQHQCDYHPRLSFRDDTRRIVDRMPEVSIVGSVTWDRKARLRRTSIIAREPAVSPEALALPPFHQLGNDEDRELKATTRPPATFNLVLTQESFENQESDVEVKTEFDANDLASPLREKIKVEDDVSPTSERLPSFKRTLVNQAIYSSPSMASDPDIVILARFEEPAVNLPKPASLTPTTNSSAGRRLSVASVRSAGQSSTATSKSSPQLDGQKVLPTVIPKEEPIHVHLPFSMPDYALTLNSTDTLYLNYYRSYVSQHVFHVRGVGSIWNPASIHGEDFFDLEATRFPPLFHAMMAVSAFSFEHRSPNGNNFVQSLQHYQAVLPAIQSSLSSSVDLTSDGILYTHFFLLLYEIAAAEAGRPNLWQQNLSQLRSFLFERVRHDTSGATPFIIWYLVAIDVISSLAGVEDGDLTESFLRSHLITDFKKTFAPSAVADGLSIYSSPAHQALESEAFIQALSLNQELILLGSTIAKTRIALKTSTPLVTEYGSDDAISSSDIQASVRESQIHQILEELQRVWIFHQNGMTNLATETDGAMSTRLTVLQSQAKLFYHALNLYARTSMWPNQTRETADVETNSNEIALSIRAIMSESAQVLNNPAIFFSTGFLVFPLFMAGISATDARDQAWVLDALTRAGVHTVGRNCTVIKSALQTIYQHQNQNAALHPVGAVASTSRSWQDILCVFGVQVALFGF</sequence>
<evidence type="ECO:0000256" key="3">
    <source>
        <dbReference type="SAM" id="MobiDB-lite"/>
    </source>
</evidence>
<evidence type="ECO:0000256" key="2">
    <source>
        <dbReference type="ARBA" id="ARBA00023242"/>
    </source>
</evidence>
<dbReference type="GO" id="GO:0005634">
    <property type="term" value="C:nucleus"/>
    <property type="evidence" value="ECO:0007669"/>
    <property type="project" value="UniProtKB-SubCell"/>
</dbReference>
<proteinExistence type="predicted"/>
<dbReference type="InterPro" id="IPR036864">
    <property type="entry name" value="Zn2-C6_fun-type_DNA-bd_sf"/>
</dbReference>